<organism evidence="3 4">
    <name type="scientific">Ascoidea rubescens DSM 1968</name>
    <dbReference type="NCBI Taxonomy" id="1344418"/>
    <lineage>
        <taxon>Eukaryota</taxon>
        <taxon>Fungi</taxon>
        <taxon>Dikarya</taxon>
        <taxon>Ascomycota</taxon>
        <taxon>Saccharomycotina</taxon>
        <taxon>Saccharomycetes</taxon>
        <taxon>Ascoideaceae</taxon>
        <taxon>Ascoidea</taxon>
    </lineage>
</organism>
<evidence type="ECO:0000313" key="4">
    <source>
        <dbReference type="Proteomes" id="UP000095038"/>
    </source>
</evidence>
<dbReference type="PANTHER" id="PTHR20858:SF17">
    <property type="entry name" value="HYDROXYMETHYLPYRIMIDINE_PHOSPHOMETHYLPYRIMIDINE KINASE THI20-RELATED"/>
    <property type="match status" value="1"/>
</dbReference>
<gene>
    <name evidence="3" type="ORF">ASCRUDRAFT_9422</name>
</gene>
<dbReference type="GO" id="GO:0008902">
    <property type="term" value="F:hydroxymethylpyrimidine kinase activity"/>
    <property type="evidence" value="ECO:0007669"/>
    <property type="project" value="TreeGrafter"/>
</dbReference>
<dbReference type="STRING" id="1344418.A0A1D2VCI7"/>
<dbReference type="Pfam" id="PF03070">
    <property type="entry name" value="TENA_THI-4"/>
    <property type="match status" value="1"/>
</dbReference>
<dbReference type="Gene3D" id="3.40.1190.20">
    <property type="match status" value="1"/>
</dbReference>
<dbReference type="RefSeq" id="XP_020045663.1">
    <property type="nucleotide sequence ID" value="XM_020195143.1"/>
</dbReference>
<dbReference type="Proteomes" id="UP000095038">
    <property type="component" value="Unassembled WGS sequence"/>
</dbReference>
<dbReference type="Gene3D" id="1.20.910.10">
    <property type="entry name" value="Heme oxygenase-like"/>
    <property type="match status" value="1"/>
</dbReference>
<dbReference type="GO" id="GO:0009228">
    <property type="term" value="P:thiamine biosynthetic process"/>
    <property type="evidence" value="ECO:0007669"/>
    <property type="project" value="InterPro"/>
</dbReference>
<dbReference type="SUPFAM" id="SSF53613">
    <property type="entry name" value="Ribokinase-like"/>
    <property type="match status" value="1"/>
</dbReference>
<evidence type="ECO:0000259" key="2">
    <source>
        <dbReference type="Pfam" id="PF08543"/>
    </source>
</evidence>
<dbReference type="GeneID" id="30968779"/>
<feature type="domain" description="Pyridoxamine kinase/Phosphomethylpyrimidine kinase" evidence="2">
    <location>
        <begin position="35"/>
        <end position="311"/>
    </location>
</feature>
<evidence type="ECO:0000313" key="3">
    <source>
        <dbReference type="EMBL" id="ODV59356.1"/>
    </source>
</evidence>
<dbReference type="InterPro" id="IPR029056">
    <property type="entry name" value="Ribokinase-like"/>
</dbReference>
<dbReference type="CDD" id="cd19367">
    <property type="entry name" value="TenA_C_ScTHI20-like"/>
    <property type="match status" value="1"/>
</dbReference>
<evidence type="ECO:0008006" key="5">
    <source>
        <dbReference type="Google" id="ProtNLM"/>
    </source>
</evidence>
<dbReference type="Pfam" id="PF08543">
    <property type="entry name" value="Phos_pyr_kin"/>
    <property type="match status" value="1"/>
</dbReference>
<accession>A0A1D2VCI7</accession>
<dbReference type="CDD" id="cd01169">
    <property type="entry name" value="HMPP_kinase"/>
    <property type="match status" value="1"/>
</dbReference>
<dbReference type="InterPro" id="IPR004399">
    <property type="entry name" value="HMP/HMP-P_kinase_dom"/>
</dbReference>
<proteinExistence type="predicted"/>
<dbReference type="SUPFAM" id="SSF48613">
    <property type="entry name" value="Heme oxygenase-like"/>
    <property type="match status" value="1"/>
</dbReference>
<dbReference type="FunCoup" id="A0A1D2VCI7">
    <property type="interactions" value="756"/>
</dbReference>
<name>A0A1D2VCI7_9ASCO</name>
<dbReference type="InterPro" id="IPR016084">
    <property type="entry name" value="Haem_Oase-like_multi-hlx"/>
</dbReference>
<sequence>MLKMEGVETIDLTQIDAFAPNHISLPIVLTIAGSDSSGGAGIEADLKTITAHGCYGTTCINALTAQNTTRVYDLFEIPYEFLIKILDANFSDLKIDSIKTGMLSENGIQALKDTLIKFNYKNFLVVDPVIVSTSGFDLSKSENLKLMIDCLFKYSTLITPNYEEAREILSIVDSDYYNKKFAKKSNDDINTKEINKIQDIQEMCIKITESSKAKNILIKGGHIPWVINNDEKNYITDILYQSESKKFVIFKSLFVDSKATHGTGCTLSSSIASNLARGLTLIDSVGNSINYVHSGIVHADNSIGKGYGPLNHCYQYQFDFNGENNKLMKFDKFNDEVMISHPFEKGGFLKYLLNHPLISEKWETYTHHKFIKRMGSLKLKLSNFKIYLKQDYSYLLNYAKIHSLALSVAPDLMCIEREVEILSTIINEINQHKLKLFKIGYSEDELDNIKLNDACLNYNSYLMNIAKNGGDWLEINMALAPCLHGYRVAALYGKELFDKNFPNDDDIEHKNDQEDEYKLKKQLYKQWLYDYAEDWYEQACLDGENLLNTHVFEKDENKINVNRLNRLVKIFADVIQLEVDFWNEIVSGSDEQDDDN</sequence>
<dbReference type="InParanoid" id="A0A1D2VCI7"/>
<dbReference type="OrthoDB" id="10028886at2759"/>
<dbReference type="EMBL" id="KV454486">
    <property type="protein sequence ID" value="ODV59356.1"/>
    <property type="molecule type" value="Genomic_DNA"/>
</dbReference>
<dbReference type="InterPro" id="IPR004305">
    <property type="entry name" value="Thiaminase-2/PQQC"/>
</dbReference>
<reference evidence="4" key="1">
    <citation type="submission" date="2016-05" db="EMBL/GenBank/DDBJ databases">
        <title>Comparative genomics of biotechnologically important yeasts.</title>
        <authorList>
            <consortium name="DOE Joint Genome Institute"/>
            <person name="Riley R."/>
            <person name="Haridas S."/>
            <person name="Wolfe K.H."/>
            <person name="Lopes M.R."/>
            <person name="Hittinger C.T."/>
            <person name="Goker M."/>
            <person name="Salamov A."/>
            <person name="Wisecaver J."/>
            <person name="Long T.M."/>
            <person name="Aerts A.L."/>
            <person name="Barry K."/>
            <person name="Choi C."/>
            <person name="Clum A."/>
            <person name="Coughlan A.Y."/>
            <person name="Deshpande S."/>
            <person name="Douglass A.P."/>
            <person name="Hanson S.J."/>
            <person name="Klenk H.-P."/>
            <person name="Labutti K."/>
            <person name="Lapidus A."/>
            <person name="Lindquist E."/>
            <person name="Lipzen A."/>
            <person name="Meier-Kolthoff J.P."/>
            <person name="Ohm R.A."/>
            <person name="Otillar R.P."/>
            <person name="Pangilinan J."/>
            <person name="Peng Y."/>
            <person name="Rokas A."/>
            <person name="Rosa C.A."/>
            <person name="Scheuner C."/>
            <person name="Sibirny A.A."/>
            <person name="Slot J.C."/>
            <person name="Stielow J.B."/>
            <person name="Sun H."/>
            <person name="Kurtzman C.P."/>
            <person name="Blackwell M."/>
            <person name="Grigoriev I.V."/>
            <person name="Jeffries T.W."/>
        </authorList>
    </citation>
    <scope>NUCLEOTIDE SEQUENCE [LARGE SCALE GENOMIC DNA]</scope>
    <source>
        <strain evidence="4">DSM 1968</strain>
    </source>
</reference>
<keyword evidence="4" id="KW-1185">Reference proteome</keyword>
<dbReference type="AlphaFoldDB" id="A0A1D2VCI7"/>
<evidence type="ECO:0000259" key="1">
    <source>
        <dbReference type="Pfam" id="PF03070"/>
    </source>
</evidence>
<feature type="domain" description="Thiaminase-2/PQQC" evidence="1">
    <location>
        <begin position="358"/>
        <end position="584"/>
    </location>
</feature>
<dbReference type="PANTHER" id="PTHR20858">
    <property type="entry name" value="PHOSPHOMETHYLPYRIMIDINE KINASE"/>
    <property type="match status" value="1"/>
</dbReference>
<dbReference type="GO" id="GO:0008972">
    <property type="term" value="F:phosphomethylpyrimidine kinase activity"/>
    <property type="evidence" value="ECO:0007669"/>
    <property type="project" value="InterPro"/>
</dbReference>
<protein>
    <recommendedName>
        <fullName evidence="5">Phosphomethylpyrimidine kinase</fullName>
    </recommendedName>
</protein>
<dbReference type="InterPro" id="IPR013749">
    <property type="entry name" value="PM/HMP-P_kinase-1"/>
</dbReference>
<dbReference type="GO" id="GO:0005829">
    <property type="term" value="C:cytosol"/>
    <property type="evidence" value="ECO:0007669"/>
    <property type="project" value="TreeGrafter"/>
</dbReference>